<sequence length="53" mass="5992">MTDMQTYKTNGRRHPARRTTSPTPNTAPPKGARREPGGLTRQQLRQIVYDLIG</sequence>
<evidence type="ECO:0000313" key="3">
    <source>
        <dbReference type="Proteomes" id="UP001597124"/>
    </source>
</evidence>
<dbReference type="EMBL" id="JBHTIK010000008">
    <property type="protein sequence ID" value="MFD0849168.1"/>
    <property type="molecule type" value="Genomic_DNA"/>
</dbReference>
<accession>A0ABW3C5D8</accession>
<dbReference type="RefSeq" id="WP_381491298.1">
    <property type="nucleotide sequence ID" value="NZ_JBHTIK010000008.1"/>
</dbReference>
<keyword evidence="3" id="KW-1185">Reference proteome</keyword>
<evidence type="ECO:0000313" key="2">
    <source>
        <dbReference type="EMBL" id="MFD0849168.1"/>
    </source>
</evidence>
<protein>
    <submittedName>
        <fullName evidence="2">Uncharacterized protein</fullName>
    </submittedName>
</protein>
<reference evidence="3" key="1">
    <citation type="journal article" date="2019" name="Int. J. Syst. Evol. Microbiol.">
        <title>The Global Catalogue of Microorganisms (GCM) 10K type strain sequencing project: providing services to taxonomists for standard genome sequencing and annotation.</title>
        <authorList>
            <consortium name="The Broad Institute Genomics Platform"/>
            <consortium name="The Broad Institute Genome Sequencing Center for Infectious Disease"/>
            <person name="Wu L."/>
            <person name="Ma J."/>
        </authorList>
    </citation>
    <scope>NUCLEOTIDE SEQUENCE [LARGE SCALE GENOMIC DNA]</scope>
    <source>
        <strain evidence="3">CCUG 52537</strain>
    </source>
</reference>
<evidence type="ECO:0000256" key="1">
    <source>
        <dbReference type="SAM" id="MobiDB-lite"/>
    </source>
</evidence>
<feature type="region of interest" description="Disordered" evidence="1">
    <location>
        <begin position="1"/>
        <end position="43"/>
    </location>
</feature>
<comment type="caution">
    <text evidence="2">The sequence shown here is derived from an EMBL/GenBank/DDBJ whole genome shotgun (WGS) entry which is preliminary data.</text>
</comment>
<name>A0ABW3C5D8_SPHXN</name>
<dbReference type="Proteomes" id="UP001597124">
    <property type="component" value="Unassembled WGS sequence"/>
</dbReference>
<proteinExistence type="predicted"/>
<organism evidence="2 3">
    <name type="scientific">Sphingosinicella xenopeptidilytica</name>
    <dbReference type="NCBI Taxonomy" id="364098"/>
    <lineage>
        <taxon>Bacteria</taxon>
        <taxon>Pseudomonadati</taxon>
        <taxon>Pseudomonadota</taxon>
        <taxon>Alphaproteobacteria</taxon>
        <taxon>Sphingomonadales</taxon>
        <taxon>Sphingosinicellaceae</taxon>
        <taxon>Sphingosinicella</taxon>
    </lineage>
</organism>
<gene>
    <name evidence="2" type="ORF">ACFQ00_12595</name>
</gene>